<dbReference type="EMBL" id="UATL01000002">
    <property type="protein sequence ID" value="SPY43718.1"/>
    <property type="molecule type" value="Genomic_DNA"/>
</dbReference>
<sequence>MKYINFLRCVLSDVLGIILSLIEPSLNILARLAFPIGLIWFGYTSYKVQGLGDMRAVYVMVLSAIVLISLYFLSLLVVFLKPAEYRN</sequence>
<dbReference type="RefSeq" id="WP_036766436.1">
    <property type="nucleotide sequence ID" value="NZ_PYOG01000028.1"/>
</dbReference>
<evidence type="ECO:0000313" key="2">
    <source>
        <dbReference type="Proteomes" id="UP000251647"/>
    </source>
</evidence>
<organism evidence="1 2">
    <name type="scientific">Photobacterium damselae</name>
    <dbReference type="NCBI Taxonomy" id="38293"/>
    <lineage>
        <taxon>Bacteria</taxon>
        <taxon>Pseudomonadati</taxon>
        <taxon>Pseudomonadota</taxon>
        <taxon>Gammaproteobacteria</taxon>
        <taxon>Vibrionales</taxon>
        <taxon>Vibrionaceae</taxon>
        <taxon>Photobacterium</taxon>
    </lineage>
</organism>
<dbReference type="Proteomes" id="UP000251647">
    <property type="component" value="Unassembled WGS sequence"/>
</dbReference>
<proteinExistence type="predicted"/>
<name>A0A2T3QCQ7_PHODM</name>
<gene>
    <name evidence="1" type="ORF">NCTC11647_02633</name>
</gene>
<dbReference type="AlphaFoldDB" id="A0A2T3QCQ7"/>
<evidence type="ECO:0000313" key="1">
    <source>
        <dbReference type="EMBL" id="SPY43718.1"/>
    </source>
</evidence>
<protein>
    <submittedName>
        <fullName evidence="1">Uncharacterized protein</fullName>
    </submittedName>
</protein>
<accession>A0A2T3QCQ7</accession>
<reference evidence="1 2" key="1">
    <citation type="submission" date="2018-06" db="EMBL/GenBank/DDBJ databases">
        <authorList>
            <consortium name="Pathogen Informatics"/>
            <person name="Doyle S."/>
        </authorList>
    </citation>
    <scope>NUCLEOTIDE SEQUENCE [LARGE SCALE GENOMIC DNA]</scope>
    <source>
        <strain evidence="1 2">NCTC11647</strain>
    </source>
</reference>